<proteinExistence type="predicted"/>
<protein>
    <submittedName>
        <fullName evidence="1">Uncharacterized protein</fullName>
    </submittedName>
</protein>
<reference evidence="1" key="1">
    <citation type="journal article" date="2021" name="Proc. Natl. Acad. Sci. U.S.A.">
        <title>A Catalog of Tens of Thousands of Viruses from Human Metagenomes Reveals Hidden Associations with Chronic Diseases.</title>
        <authorList>
            <person name="Tisza M.J."/>
            <person name="Buck C.B."/>
        </authorList>
    </citation>
    <scope>NUCLEOTIDE SEQUENCE</scope>
    <source>
        <strain evidence="1">CtQyH19</strain>
    </source>
</reference>
<name>A0A8S5UQQ2_9CAUD</name>
<sequence>MLKTLEIPEGFELDLENSSKDKIVLKEIKYDWEDFGQVKGYYISADCRIEDATIPEKTNDSNKNTYPSKEEAKAALAISQLLQWRNKTLGDWKPDFKLHEYYYAIVSHQYEIKIRHTNFIHHILTFETHTQAYEFMKNHKELLEQAKPLL</sequence>
<accession>A0A8S5UQQ2</accession>
<organism evidence="1">
    <name type="scientific">Podoviridae sp. ctQyH19</name>
    <dbReference type="NCBI Taxonomy" id="2825249"/>
    <lineage>
        <taxon>Viruses</taxon>
        <taxon>Duplodnaviria</taxon>
        <taxon>Heunggongvirae</taxon>
        <taxon>Uroviricota</taxon>
        <taxon>Caudoviricetes</taxon>
    </lineage>
</organism>
<evidence type="ECO:0000313" key="1">
    <source>
        <dbReference type="EMBL" id="DAF96805.1"/>
    </source>
</evidence>
<dbReference type="EMBL" id="BK016121">
    <property type="protein sequence ID" value="DAF96805.1"/>
    <property type="molecule type" value="Genomic_DNA"/>
</dbReference>